<evidence type="ECO:0000313" key="2">
    <source>
        <dbReference type="Proteomes" id="UP000321085"/>
    </source>
</evidence>
<gene>
    <name evidence="1" type="ORF">MAE02_61020</name>
</gene>
<organism evidence="1 2">
    <name type="scientific">Microvirga aerophila</name>
    <dbReference type="NCBI Taxonomy" id="670291"/>
    <lineage>
        <taxon>Bacteria</taxon>
        <taxon>Pseudomonadati</taxon>
        <taxon>Pseudomonadota</taxon>
        <taxon>Alphaproteobacteria</taxon>
        <taxon>Hyphomicrobiales</taxon>
        <taxon>Methylobacteriaceae</taxon>
        <taxon>Microvirga</taxon>
    </lineage>
</organism>
<dbReference type="Proteomes" id="UP000321085">
    <property type="component" value="Unassembled WGS sequence"/>
</dbReference>
<dbReference type="EMBL" id="BJYU01000189">
    <property type="protein sequence ID" value="GEO18406.1"/>
    <property type="molecule type" value="Genomic_DNA"/>
</dbReference>
<comment type="caution">
    <text evidence="1">The sequence shown here is derived from an EMBL/GenBank/DDBJ whole genome shotgun (WGS) entry which is preliminary data.</text>
</comment>
<name>A0A512C2H4_9HYPH</name>
<evidence type="ECO:0000313" key="1">
    <source>
        <dbReference type="EMBL" id="GEO18406.1"/>
    </source>
</evidence>
<keyword evidence="2" id="KW-1185">Reference proteome</keyword>
<protein>
    <submittedName>
        <fullName evidence="1">Uncharacterized protein</fullName>
    </submittedName>
</protein>
<proteinExistence type="predicted"/>
<accession>A0A512C2H4</accession>
<dbReference type="AlphaFoldDB" id="A0A512C2H4"/>
<sequence length="68" mass="7655">MNCNKLRRIEALEQKAPQDTGKWHTILVSSDEQEEQETAALKASPKWAEGDNLIVIRLVAVEVPEVVQ</sequence>
<reference evidence="1 2" key="1">
    <citation type="submission" date="2019-07" db="EMBL/GenBank/DDBJ databases">
        <title>Whole genome shotgun sequence of Microvirga aerophila NBRC 106136.</title>
        <authorList>
            <person name="Hosoyama A."/>
            <person name="Uohara A."/>
            <person name="Ohji S."/>
            <person name="Ichikawa N."/>
        </authorList>
    </citation>
    <scope>NUCLEOTIDE SEQUENCE [LARGE SCALE GENOMIC DNA]</scope>
    <source>
        <strain evidence="1 2">NBRC 106136</strain>
    </source>
</reference>
<dbReference type="RefSeq" id="WP_147022994.1">
    <property type="nucleotide sequence ID" value="NZ_BJYU01000189.1"/>
</dbReference>